<keyword evidence="5" id="KW-1185">Reference proteome</keyword>
<evidence type="ECO:0000313" key="4">
    <source>
        <dbReference type="EMBL" id="KAA9001372.1"/>
    </source>
</evidence>
<evidence type="ECO:0000259" key="3">
    <source>
        <dbReference type="Pfam" id="PF16967"/>
    </source>
</evidence>
<organism evidence="4 5">
    <name type="scientific">Affinibrenneria salicis</name>
    <dbReference type="NCBI Taxonomy" id="2590031"/>
    <lineage>
        <taxon>Bacteria</taxon>
        <taxon>Pseudomonadati</taxon>
        <taxon>Pseudomonadota</taxon>
        <taxon>Gammaproteobacteria</taxon>
        <taxon>Enterobacterales</taxon>
        <taxon>Pectobacteriaceae</taxon>
        <taxon>Affinibrenneria</taxon>
    </lineage>
</organism>
<dbReference type="InterPro" id="IPR032636">
    <property type="entry name" value="Pilus_assem_E-set-like_dom"/>
</dbReference>
<dbReference type="Proteomes" id="UP000335415">
    <property type="component" value="Unassembled WGS sequence"/>
</dbReference>
<evidence type="ECO:0000259" key="2">
    <source>
        <dbReference type="Pfam" id="PF15976"/>
    </source>
</evidence>
<proteinExistence type="predicted"/>
<evidence type="ECO:0000313" key="5">
    <source>
        <dbReference type="Proteomes" id="UP000335415"/>
    </source>
</evidence>
<evidence type="ECO:0000256" key="1">
    <source>
        <dbReference type="ARBA" id="ARBA00022729"/>
    </source>
</evidence>
<gene>
    <name evidence="4" type="ORF">FJU30_09160</name>
</gene>
<dbReference type="RefSeq" id="WP_150434643.1">
    <property type="nucleotide sequence ID" value="NZ_VYKJ01000003.1"/>
</dbReference>
<sequence length="847" mass="92745">MDKWTGGIKASALGIFFISYSSLGAEKQTSVKLGEYIIPGIFANALYQGMNVPVFIKYNGDTENKKSRQKIADAALAIDANGFLIREVTLADLPNNTELSPATKAMITGLKDKHFTDGTTLRLGGDAALNLDIKSFYLELTVNQQALAASIIPRSNLLGESTSTDLSSVLNYTVGSYYNKYANRNNGSSFITLDNTTSLRENHVNLNGSLYGLGTGDTSSNLYRAMYERDYQGRRLALGMVDTWNLQSIASMSALNSSRIYGVSYGNKSSTQIEDNTLSLTPVTVFLPSAGEVHVYREGRLLSIQNFAMGSYEIDTTRLPFGVYNVDVQVVVNGKQVSSRIAQINKTFSRKSSLTGEVAWQVFGGMLQYHRMDYRRDFGRNLGKKETWLGGGAAALTLPYLSGVSLKSTLYGFDHTGVNESEVNVSLNEAVSFNQQVMTATDASWKSISTLNLSIPDGYGSLWGSREFSHIGDNLPLEKGDFYSAGATLNLRRLTPYLGSLSLSRTVNNYTGNQYTNVDYSQTLYNTRYATIRLRTGIQRYYYNNSNDDGLQDKYVNIELSMPLATWLSAGVSSENGNMLANASIRKRFDDSVITHAGASLAKRIKGGGGDNRYTADEYSLNGFASYDTKYNAGTVAVTHTSGNNTNLSLSSQGSVAWSGRDVALSKDSQRSGVLVNTDFTEKGTVAAQVNGRTYALSGKSNFIALPPYAKYTVELMNDKNAEDSVDIVSGRKNSVVLYPGNVSVVNPEIKQLVTVFGRVRHADGKLAVNTDIHNHIGKTQTDEKGEFAMDVDKKFPFITLLEKNGGVCEAELDLQDARGAVWLGDILCIRQNQTARQEEKESEHVY</sequence>
<comment type="caution">
    <text evidence="4">The sequence shown here is derived from an EMBL/GenBank/DDBJ whole genome shotgun (WGS) entry which is preliminary data.</text>
</comment>
<dbReference type="OrthoDB" id="6730090at2"/>
<dbReference type="AlphaFoldDB" id="A0A5J5G3R6"/>
<keyword evidence="1" id="KW-0732">Signal</keyword>
<dbReference type="InterPro" id="IPR031917">
    <property type="entry name" value="Pilus_assem_C"/>
</dbReference>
<name>A0A5J5G3R6_9GAMM</name>
<reference evidence="4 5" key="1">
    <citation type="submission" date="2019-09" db="EMBL/GenBank/DDBJ databases">
        <authorList>
            <person name="Li Y."/>
        </authorList>
    </citation>
    <scope>NUCLEOTIDE SEQUENCE [LARGE SCALE GENOMIC DNA]</scope>
    <source>
        <strain evidence="4 5">L3-3HA</strain>
    </source>
</reference>
<dbReference type="EMBL" id="VYKJ01000003">
    <property type="protein sequence ID" value="KAA9001372.1"/>
    <property type="molecule type" value="Genomic_DNA"/>
</dbReference>
<dbReference type="Pfam" id="PF16967">
    <property type="entry name" value="TcfC"/>
    <property type="match status" value="1"/>
</dbReference>
<protein>
    <submittedName>
        <fullName evidence="4">Fimbrial biogenesis outer membrane usher protein</fullName>
    </submittedName>
</protein>
<dbReference type="Pfam" id="PF15976">
    <property type="entry name" value="CooC_C"/>
    <property type="match status" value="1"/>
</dbReference>
<feature type="domain" description="Pilus assembly protein C-terminal" evidence="2">
    <location>
        <begin position="738"/>
        <end position="829"/>
    </location>
</feature>
<feature type="domain" description="Pilus assembly protein E-set like" evidence="3">
    <location>
        <begin position="279"/>
        <end position="346"/>
    </location>
</feature>
<accession>A0A5J5G3R6</accession>